<dbReference type="EMBL" id="CP102453">
    <property type="protein sequence ID" value="UUX35296.1"/>
    <property type="molecule type" value="Genomic_DNA"/>
</dbReference>
<dbReference type="Gene3D" id="3.20.20.80">
    <property type="entry name" value="Glycosidases"/>
    <property type="match status" value="1"/>
</dbReference>
<evidence type="ECO:0000256" key="1">
    <source>
        <dbReference type="ARBA" id="ARBA00001412"/>
    </source>
</evidence>
<dbReference type="InterPro" id="IPR011013">
    <property type="entry name" value="Gal_mutarotase_sf_dom"/>
</dbReference>
<keyword evidence="5 7" id="KW-0326">Glycosidase</keyword>
<dbReference type="Pfam" id="PF00703">
    <property type="entry name" value="Glyco_hydro_2"/>
    <property type="match status" value="1"/>
</dbReference>
<evidence type="ECO:0000313" key="9">
    <source>
        <dbReference type="EMBL" id="UUX35296.1"/>
    </source>
</evidence>
<keyword evidence="4 7" id="KW-0378">Hydrolase</keyword>
<dbReference type="Pfam" id="PF02837">
    <property type="entry name" value="Glyco_hydro_2_N"/>
    <property type="match status" value="1"/>
</dbReference>
<comment type="catalytic activity">
    <reaction evidence="1 7">
        <text>Hydrolysis of terminal non-reducing beta-D-galactose residues in beta-D-galactosides.</text>
        <dbReference type="EC" id="3.2.1.23"/>
    </reaction>
</comment>
<evidence type="ECO:0000256" key="6">
    <source>
        <dbReference type="ARBA" id="ARBA00032230"/>
    </source>
</evidence>
<dbReference type="Gene3D" id="2.60.120.260">
    <property type="entry name" value="Galactose-binding domain-like"/>
    <property type="match status" value="1"/>
</dbReference>
<dbReference type="SUPFAM" id="SSF49303">
    <property type="entry name" value="beta-Galactosidase/glucuronidase domain"/>
    <property type="match status" value="1"/>
</dbReference>
<accession>A0ABY5P9L8</accession>
<dbReference type="PANTHER" id="PTHR46323:SF2">
    <property type="entry name" value="BETA-GALACTOSIDASE"/>
    <property type="match status" value="1"/>
</dbReference>
<dbReference type="EC" id="3.2.1.23" evidence="3 7"/>
<name>A0ABY5P9L8_9LACT</name>
<dbReference type="PROSITE" id="PS00719">
    <property type="entry name" value="GLYCOSYL_HYDROL_F2_1"/>
    <property type="match status" value="1"/>
</dbReference>
<dbReference type="SMART" id="SM01038">
    <property type="entry name" value="Bgal_small_N"/>
    <property type="match status" value="1"/>
</dbReference>
<gene>
    <name evidence="9" type="ORF">NRE15_06535</name>
</gene>
<dbReference type="InterPro" id="IPR036156">
    <property type="entry name" value="Beta-gal/glucu_dom_sf"/>
</dbReference>
<dbReference type="RefSeq" id="WP_313794785.1">
    <property type="nucleotide sequence ID" value="NZ_CP102453.1"/>
</dbReference>
<keyword evidence="10" id="KW-1185">Reference proteome</keyword>
<reference evidence="9 10" key="1">
    <citation type="submission" date="2022-08" db="EMBL/GenBank/DDBJ databases">
        <title>Aerococcaceae sp. nov isolated from spoiled eye mask.</title>
        <authorList>
            <person name="Zhou G."/>
            <person name="Xie X.-B."/>
            <person name="Shi Q.-S."/>
            <person name="Wang Y.-S."/>
            <person name="Wen X."/>
            <person name="Peng H."/>
            <person name="Yang X.-J."/>
            <person name="Tao H.-B."/>
            <person name="Huang X.-M."/>
        </authorList>
    </citation>
    <scope>NUCLEOTIDE SEQUENCE [LARGE SCALE GENOMIC DNA]</scope>
    <source>
        <strain evidence="10">DM20194951</strain>
    </source>
</reference>
<evidence type="ECO:0000256" key="4">
    <source>
        <dbReference type="ARBA" id="ARBA00022801"/>
    </source>
</evidence>
<dbReference type="InterPro" id="IPR023230">
    <property type="entry name" value="Glyco_hydro_2_CS"/>
</dbReference>
<dbReference type="InterPro" id="IPR006101">
    <property type="entry name" value="Glyco_hydro_2"/>
</dbReference>
<evidence type="ECO:0000256" key="5">
    <source>
        <dbReference type="ARBA" id="ARBA00023295"/>
    </source>
</evidence>
<sequence>MLIPNFFEDPTVFEVNNLPRRNYYVPYASVEEAKRASNRRQSSRYQDLNGQWQFRYFENVRAIDQAYWLDGDTQGMVDMTVPSCWQMAGYDQIQYTNFEYPIPYNPPYVPFANPAGLYKRVIKVDKLLEAQDYHLHFEGIDAAFYVWLNGTFVGYSQISHSNTEFDLTGFLQEGDNYLSVLVLKWCHGTYLEDQDKYRFSGIFRDVYLLVRPKNRLNKYKIETTVKEDLSQATIQVDFLDLQLQENIYVSVFDPKQNLVAQIQTRGEAAVWIDVEEPLLWNAETPNVYVMLLETGGEVIRQELGLRQIEIRGTAFYVNHRSIKLIGVNHHDTHPDTGATVSLADQEADLRLMKSLNMNAVRTAHYPKSPEFYELCDRLGLYVMSEADIEAHGVVALTGSYDVEIYNTIADDPAYIAAFIDRMDASIVPFMNFSSIVMWSGGNESGYGVATEKMLAHARDLDETRPLHQETYFYRDRSKGFDDKYIDVWSRMYPSIAQMDALYFEPDSAEAQELARTNRDDLPVELGETLDRPFLLCEYAHAMGNGPGDLADYYDYMMKHPAFVGLFLWEWADHAVNVKRAEEGAEPIYRYGGDFGEYPHMGNFCVDGIVDPDRRLHSGAYEHRQVFRRVRLVDFDAGQISLVNGYDFSYLTDRVRVAIELYGLDGKLVDTVDLVDVPNVGPGETAVFDWGIDLADIASFRVIYLDVENGEELGFDAVELEEFVVGQAPVASGDLAITESAVELTVKVGDTEFVFSQGTAALNQISYKGEALLDQPSHWTIWRAPMDNDRFVANSWRQFNFDRTQIYVNDFEVEEKSDVVVVTYKAVLATVARPNILNLVVRYTITTGGELQVAVEAQRNTAMPFLPRFGLELPLVKPFDFADYIGNGPHESYIDKHHANYRGRFHGAITDFYEPYIKPQENGARNRTSYLNILGDGSQLVITSPVETDGLSFNFTPFSAAQLTQVQHRDLLQPEASHYLYLDARHNGVGSNSNGPDLLNKYQFNDAAFSYAFNLRVTDWMSE</sequence>
<evidence type="ECO:0000256" key="7">
    <source>
        <dbReference type="RuleBase" id="RU361154"/>
    </source>
</evidence>
<dbReference type="GO" id="GO:0016787">
    <property type="term" value="F:hydrolase activity"/>
    <property type="evidence" value="ECO:0007669"/>
    <property type="project" value="UniProtKB-KW"/>
</dbReference>
<dbReference type="Gene3D" id="2.60.40.10">
    <property type="entry name" value="Immunoglobulins"/>
    <property type="match status" value="1"/>
</dbReference>
<proteinExistence type="inferred from homology"/>
<dbReference type="SUPFAM" id="SSF74650">
    <property type="entry name" value="Galactose mutarotase-like"/>
    <property type="match status" value="1"/>
</dbReference>
<dbReference type="PRINTS" id="PR00132">
    <property type="entry name" value="GLHYDRLASE2"/>
</dbReference>
<dbReference type="Gene3D" id="2.70.98.10">
    <property type="match status" value="1"/>
</dbReference>
<dbReference type="SUPFAM" id="SSF49785">
    <property type="entry name" value="Galactose-binding domain-like"/>
    <property type="match status" value="1"/>
</dbReference>
<dbReference type="InterPro" id="IPR014718">
    <property type="entry name" value="GH-type_carb-bd"/>
</dbReference>
<evidence type="ECO:0000259" key="8">
    <source>
        <dbReference type="SMART" id="SM01038"/>
    </source>
</evidence>
<dbReference type="InterPro" id="IPR004199">
    <property type="entry name" value="B-gal_small/dom_5"/>
</dbReference>
<dbReference type="InterPro" id="IPR006102">
    <property type="entry name" value="Ig-like_GH2"/>
</dbReference>
<dbReference type="InterPro" id="IPR050347">
    <property type="entry name" value="Bact_Beta-galactosidase"/>
</dbReference>
<dbReference type="InterPro" id="IPR006103">
    <property type="entry name" value="Glyco_hydro_2_cat"/>
</dbReference>
<dbReference type="SUPFAM" id="SSF51445">
    <property type="entry name" value="(Trans)glycosidases"/>
    <property type="match status" value="1"/>
</dbReference>
<protein>
    <recommendedName>
        <fullName evidence="3 7">Beta-galactosidase</fullName>
        <ecNumber evidence="3 7">3.2.1.23</ecNumber>
    </recommendedName>
    <alternativeName>
        <fullName evidence="6 7">Lactase</fullName>
    </alternativeName>
</protein>
<evidence type="ECO:0000256" key="3">
    <source>
        <dbReference type="ARBA" id="ARBA00012756"/>
    </source>
</evidence>
<feature type="domain" description="Beta galactosidase small chain/" evidence="8">
    <location>
        <begin position="744"/>
        <end position="1015"/>
    </location>
</feature>
<comment type="similarity">
    <text evidence="2 7">Belongs to the glycosyl hydrolase 2 family.</text>
</comment>
<dbReference type="Pfam" id="PF02929">
    <property type="entry name" value="Bgal_small_N"/>
    <property type="match status" value="1"/>
</dbReference>
<organism evidence="9 10">
    <name type="scientific">Fundicoccus culcitae</name>
    <dbReference type="NCBI Taxonomy" id="2969821"/>
    <lineage>
        <taxon>Bacteria</taxon>
        <taxon>Bacillati</taxon>
        <taxon>Bacillota</taxon>
        <taxon>Bacilli</taxon>
        <taxon>Lactobacillales</taxon>
        <taxon>Aerococcaceae</taxon>
        <taxon>Fundicoccus</taxon>
    </lineage>
</organism>
<evidence type="ECO:0000256" key="2">
    <source>
        <dbReference type="ARBA" id="ARBA00007401"/>
    </source>
</evidence>
<dbReference type="InterPro" id="IPR008979">
    <property type="entry name" value="Galactose-bd-like_sf"/>
</dbReference>
<dbReference type="InterPro" id="IPR006104">
    <property type="entry name" value="Glyco_hydro_2_N"/>
</dbReference>
<evidence type="ECO:0000313" key="10">
    <source>
        <dbReference type="Proteomes" id="UP001315967"/>
    </source>
</evidence>
<dbReference type="InterPro" id="IPR013783">
    <property type="entry name" value="Ig-like_fold"/>
</dbReference>
<dbReference type="Pfam" id="PF02836">
    <property type="entry name" value="Glyco_hydro_2_C"/>
    <property type="match status" value="1"/>
</dbReference>
<dbReference type="Proteomes" id="UP001315967">
    <property type="component" value="Chromosome"/>
</dbReference>
<dbReference type="InterPro" id="IPR017853">
    <property type="entry name" value="GH"/>
</dbReference>
<dbReference type="PANTHER" id="PTHR46323">
    <property type="entry name" value="BETA-GALACTOSIDASE"/>
    <property type="match status" value="1"/>
</dbReference>